<name>A0ABU7KTC5_9ACTN</name>
<evidence type="ECO:0000256" key="1">
    <source>
        <dbReference type="ARBA" id="ARBA00022679"/>
    </source>
</evidence>
<feature type="region of interest" description="Disordered" evidence="3">
    <location>
        <begin position="349"/>
        <end position="394"/>
    </location>
</feature>
<reference evidence="5 6" key="1">
    <citation type="submission" date="2023-07" db="EMBL/GenBank/DDBJ databases">
        <authorList>
            <person name="Girao M."/>
            <person name="Carvalho M.F."/>
        </authorList>
    </citation>
    <scope>NUCLEOTIDE SEQUENCE [LARGE SCALE GENOMIC DNA]</scope>
    <source>
        <strain evidence="5 6">66/93</strain>
    </source>
</reference>
<keyword evidence="4" id="KW-1133">Transmembrane helix</keyword>
<feature type="transmembrane region" description="Helical" evidence="4">
    <location>
        <begin position="73"/>
        <end position="91"/>
    </location>
</feature>
<dbReference type="Pfam" id="PF01066">
    <property type="entry name" value="CDP-OH_P_transf"/>
    <property type="match status" value="1"/>
</dbReference>
<feature type="compositionally biased region" description="Basic and acidic residues" evidence="3">
    <location>
        <begin position="375"/>
        <end position="394"/>
    </location>
</feature>
<dbReference type="Gene3D" id="1.20.120.1760">
    <property type="match status" value="1"/>
</dbReference>
<dbReference type="PROSITE" id="PS00379">
    <property type="entry name" value="CDP_ALCOHOL_P_TRANSF"/>
    <property type="match status" value="1"/>
</dbReference>
<evidence type="ECO:0000313" key="6">
    <source>
        <dbReference type="Proteomes" id="UP001348641"/>
    </source>
</evidence>
<keyword evidence="4" id="KW-0472">Membrane</keyword>
<keyword evidence="4" id="KW-0812">Transmembrane</keyword>
<gene>
    <name evidence="5" type="ORF">Q8A49_18725</name>
</gene>
<dbReference type="RefSeq" id="WP_330159563.1">
    <property type="nucleotide sequence ID" value="NZ_BAAAJA010000015.1"/>
</dbReference>
<dbReference type="InterPro" id="IPR000462">
    <property type="entry name" value="CDP-OH_P_trans"/>
</dbReference>
<evidence type="ECO:0000256" key="3">
    <source>
        <dbReference type="SAM" id="MobiDB-lite"/>
    </source>
</evidence>
<protein>
    <submittedName>
        <fullName evidence="5">CDP-alcohol phosphatidyltransferase family protein</fullName>
    </submittedName>
</protein>
<dbReference type="Proteomes" id="UP001348641">
    <property type="component" value="Unassembled WGS sequence"/>
</dbReference>
<feature type="transmembrane region" description="Helical" evidence="4">
    <location>
        <begin position="140"/>
        <end position="157"/>
    </location>
</feature>
<feature type="transmembrane region" description="Helical" evidence="4">
    <location>
        <begin position="50"/>
        <end position="67"/>
    </location>
</feature>
<comment type="caution">
    <text evidence="5">The sequence shown here is derived from an EMBL/GenBank/DDBJ whole genome shotgun (WGS) entry which is preliminary data.</text>
</comment>
<feature type="transmembrane region" description="Helical" evidence="4">
    <location>
        <begin position="279"/>
        <end position="300"/>
    </location>
</feature>
<organism evidence="5 6">
    <name type="scientific">Nocardiopsis tropica</name>
    <dbReference type="NCBI Taxonomy" id="109330"/>
    <lineage>
        <taxon>Bacteria</taxon>
        <taxon>Bacillati</taxon>
        <taxon>Actinomycetota</taxon>
        <taxon>Actinomycetes</taxon>
        <taxon>Streptosporangiales</taxon>
        <taxon>Nocardiopsidaceae</taxon>
        <taxon>Nocardiopsis</taxon>
    </lineage>
</organism>
<feature type="transmembrane region" description="Helical" evidence="4">
    <location>
        <begin position="306"/>
        <end position="329"/>
    </location>
</feature>
<accession>A0ABU7KTC5</accession>
<evidence type="ECO:0000256" key="4">
    <source>
        <dbReference type="SAM" id="Phobius"/>
    </source>
</evidence>
<comment type="similarity">
    <text evidence="2">Belongs to the CDP-alcohol phosphatidyltransferase class-I family.</text>
</comment>
<sequence>MPGFTLDEVRERTLKERDSWLTVSLVDPVAVRLVRLVANRTSITPNQLTVVALFLGLGAAVCFALGYRQFLALGAVLYILCFLVDCVDGKLARLTGSESLFGSWMDYVSDRFRVLVCAVALMGGQYVVSEEVVPDSNPVWFVWLALAVVFLDMLRYLNALQVYKVRREMRSHLAAALERARATLSMLEPEDDDTASATGGGGRTMSDGGEQAVLRHGIGVLEQILHSQNEREARNHRTAGKQPDLTLPKVDLHQEFRSRFPWYQRFWSALNARRIRTHLVGGIEFQLAVFVVAPLAVAVLGAPSLIGWITAVAGVLLLAFEIAIIYKLWLSTRDFFRVVDGIDGALRFSGPSDGAEESRDSGSDSDSDSQTTLRQWREAEPHDGTRHRTAPDPG</sequence>
<evidence type="ECO:0000256" key="2">
    <source>
        <dbReference type="RuleBase" id="RU003750"/>
    </source>
</evidence>
<dbReference type="InterPro" id="IPR048254">
    <property type="entry name" value="CDP_ALCOHOL_P_TRANSF_CS"/>
</dbReference>
<evidence type="ECO:0000313" key="5">
    <source>
        <dbReference type="EMBL" id="MEE2052539.1"/>
    </source>
</evidence>
<proteinExistence type="inferred from homology"/>
<dbReference type="InterPro" id="IPR043130">
    <property type="entry name" value="CDP-OH_PTrfase_TM_dom"/>
</dbReference>
<dbReference type="EMBL" id="JAUUCC010000048">
    <property type="protein sequence ID" value="MEE2052539.1"/>
    <property type="molecule type" value="Genomic_DNA"/>
</dbReference>
<keyword evidence="1 2" id="KW-0808">Transferase</keyword>